<keyword evidence="2" id="KW-1185">Reference proteome</keyword>
<protein>
    <submittedName>
        <fullName evidence="1">DNA-directed RNA mitochondrial polymerase</fullName>
    </submittedName>
</protein>
<gene>
    <name evidence="1" type="ORF">CTRU02_214400</name>
</gene>
<sequence length="1395" mass="155262">MLLRHARQSLSLHHAAVFRPLRPRLRCPLTTISSVDKSKRFFSTQQDARPVTRRKSFDTGSGFNAGRSLATAVDDYQPIDGSNYDGLNSSILPTYENASNNQRYHELRAFDPSSPLVLQDPSTPKIPRSRINLNGIPGDVEEMLPVFDACIRVGKIARAEMILKRLTTFEAFPSEDLIFLHNRYLRASLDQMRLHPDRQQAEGLHRWYELHIRSKGLLQTAETIACMLKASLLSEHDPARRQRLVTRYMGMAPGEAGLRVLSMAEILSDQDLAVITEICPTYNLAPEENSGLSSSTENAAAQQSPDESSLTGSIPEVLATPQKGFGLKTLKQTLTLFDEIPQNCDISTLPARERKEIQARLERDCIDAAVDRWREENESLQKMGLNTSVAHASLNSRLYDWQVALEARLKDEMVKIEAAEAVTKKTPEDYDRCMYGPFLRLSTPSRLAAVTILSTLSSMAIKGADRGMPLAGAISSLAKFAEEDIRAQLPTNKSTSKTKQRRVVLAKPIKGASSATASTEESPLLNDNAAKETVFADAAWPPAVKAKVGAALLSALVDTARIKVVKEHPVSKTLVSQYQPAFSHAVQLKKGKKIGMILLNKELVTLLRREPQGDYLAKHLPMVVEPEPWTSFDRGGFIESRTNVVRVKAGDKDQKLYSEAAIARGDMDQVFKGLDALGKTAWRVNTPVLNVMLEAWNTGEALTNFPPLNPDITVPPEPDTSDDPSLRRNWIRAVKLAENERGALHSQRCFINFQLEIARAFRNQTFYFPHNVDFRGRAYPLPTYLNHMGADHVRGLLRFAKGRELGEKGLEWLKVHLANVYGFDKASLKGRASFTMDNLVNIFDSANKPLTGNRWWMKAEDPWQTLATCYELKAALESPDPIKYVSHLPVHQDGTCNGLQHYAALGGDSWGARQVNLEPGDKPADVYSAVANIVKEDIVKDAAAGHVIAQSIDGKITRKVVKQTVMTNVYGVTFSGARKQICKQLDALYPDLPKESGHDNLTTASYIASLVFKALGDMFRGAHDIQYWLGEIGSRVCRALSAEQLERIVNDGLLPSPSPKGKVVEKQTIDDILAQFRATIVWTTPLRMPVAQPYRKSGTRVIKTSLQDLSLTVPERSDPVHLKKQLQAFPPNFVHSLDATHMLLSALECHDLGLDFAAVHDSFWTHAADVDVMNRVLRDAFVRIHEEDVVGRLAKEFEARYRDSIYLAKINKGTAVEKEISKLRLRSKWSLKEELNKEHERQVLLRSSNPEEVAKGKKMITPASIFENMAATEALAEPEDMEALGLGEIPENIDELDAKAETGLDGEGIDEEMAASDVNRASTIETSRATKCFETMTENAQVSNFAVKIGGTGTTRPKTPVRDTIQVWLPLTFPEVPKKGDFDVRRLKNSEYFFS</sequence>
<name>A0ACC3YES0_COLTU</name>
<dbReference type="Proteomes" id="UP000805649">
    <property type="component" value="Unassembled WGS sequence"/>
</dbReference>
<accession>A0ACC3YES0</accession>
<reference evidence="1 2" key="1">
    <citation type="journal article" date="2020" name="Phytopathology">
        <title>Genome Sequence Resources of Colletotrichum truncatum, C. plurivorum, C. musicola, and C. sojae: Four Species Pathogenic to Soybean (Glycine max).</title>
        <authorList>
            <person name="Rogerio F."/>
            <person name="Boufleur T.R."/>
            <person name="Ciampi-Guillardi M."/>
            <person name="Sukno S.A."/>
            <person name="Thon M.R."/>
            <person name="Massola Junior N.S."/>
            <person name="Baroncelli R."/>
        </authorList>
    </citation>
    <scope>NUCLEOTIDE SEQUENCE [LARGE SCALE GENOMIC DNA]</scope>
    <source>
        <strain evidence="1 2">CMES1059</strain>
    </source>
</reference>
<organism evidence="1 2">
    <name type="scientific">Colletotrichum truncatum</name>
    <name type="common">Anthracnose fungus</name>
    <name type="synonym">Colletotrichum capsici</name>
    <dbReference type="NCBI Taxonomy" id="5467"/>
    <lineage>
        <taxon>Eukaryota</taxon>
        <taxon>Fungi</taxon>
        <taxon>Dikarya</taxon>
        <taxon>Ascomycota</taxon>
        <taxon>Pezizomycotina</taxon>
        <taxon>Sordariomycetes</taxon>
        <taxon>Hypocreomycetidae</taxon>
        <taxon>Glomerellales</taxon>
        <taxon>Glomerellaceae</taxon>
        <taxon>Colletotrichum</taxon>
        <taxon>Colletotrichum truncatum species complex</taxon>
    </lineage>
</organism>
<dbReference type="EMBL" id="VUJX02000011">
    <property type="protein sequence ID" value="KAL0930325.1"/>
    <property type="molecule type" value="Genomic_DNA"/>
</dbReference>
<comment type="caution">
    <text evidence="1">The sequence shown here is derived from an EMBL/GenBank/DDBJ whole genome shotgun (WGS) entry which is preliminary data.</text>
</comment>
<evidence type="ECO:0000313" key="2">
    <source>
        <dbReference type="Proteomes" id="UP000805649"/>
    </source>
</evidence>
<evidence type="ECO:0000313" key="1">
    <source>
        <dbReference type="EMBL" id="KAL0930325.1"/>
    </source>
</evidence>
<proteinExistence type="predicted"/>